<comment type="caution">
    <text evidence="16">The sequence shown here is derived from an EMBL/GenBank/DDBJ whole genome shotgun (WGS) entry which is preliminary data.</text>
</comment>
<dbReference type="GO" id="GO:0000287">
    <property type="term" value="F:magnesium ion binding"/>
    <property type="evidence" value="ECO:0007669"/>
    <property type="project" value="InterPro"/>
</dbReference>
<dbReference type="PANTHER" id="PTHR43452:SF11">
    <property type="entry name" value="PYRUVATE DECARBOXYLASE"/>
    <property type="match status" value="1"/>
</dbReference>
<dbReference type="InterPro" id="IPR012001">
    <property type="entry name" value="Thiamin_PyroP_enz_TPP-bd_dom"/>
</dbReference>
<comment type="cofactor">
    <cofactor evidence="2">
        <name>thiamine diphosphate</name>
        <dbReference type="ChEBI" id="CHEBI:58937"/>
    </cofactor>
</comment>
<keyword evidence="7" id="KW-0210">Decarboxylase</keyword>
<feature type="domain" description="Thiamine pyrophosphate enzyme TPP-binding" evidence="14">
    <location>
        <begin position="398"/>
        <end position="489"/>
    </location>
</feature>
<keyword evidence="6 11" id="KW-0479">Metal-binding</keyword>
<dbReference type="InterPro" id="IPR029061">
    <property type="entry name" value="THDP-binding"/>
</dbReference>
<dbReference type="Proteomes" id="UP000813385">
    <property type="component" value="Unassembled WGS sequence"/>
</dbReference>
<evidence type="ECO:0000256" key="9">
    <source>
        <dbReference type="ARBA" id="ARBA00023052"/>
    </source>
</evidence>
<keyword evidence="9 12" id="KW-0786">Thiamine pyrophosphate</keyword>
<comment type="cofactor">
    <cofactor evidence="11">
        <name>Mg(2+)</name>
        <dbReference type="ChEBI" id="CHEBI:18420"/>
    </cofactor>
    <text evidence="11">Binds 1 Mg(2+) per subunit.</text>
</comment>
<evidence type="ECO:0000256" key="12">
    <source>
        <dbReference type="RuleBase" id="RU362132"/>
    </source>
</evidence>
<organism evidence="16 17">
    <name type="scientific">Plectosphaerella cucumerina</name>
    <dbReference type="NCBI Taxonomy" id="40658"/>
    <lineage>
        <taxon>Eukaryota</taxon>
        <taxon>Fungi</taxon>
        <taxon>Dikarya</taxon>
        <taxon>Ascomycota</taxon>
        <taxon>Pezizomycotina</taxon>
        <taxon>Sordariomycetes</taxon>
        <taxon>Hypocreomycetidae</taxon>
        <taxon>Glomerellales</taxon>
        <taxon>Plectosphaerellaceae</taxon>
        <taxon>Plectosphaerella</taxon>
    </lineage>
</organism>
<evidence type="ECO:0000256" key="4">
    <source>
        <dbReference type="ARBA" id="ARBA00013202"/>
    </source>
</evidence>
<dbReference type="FunFam" id="3.40.50.970:FF:000024">
    <property type="entry name" value="Pyruvate decarboxylase isozyme"/>
    <property type="match status" value="1"/>
</dbReference>
<dbReference type="InterPro" id="IPR029035">
    <property type="entry name" value="DHS-like_NAD/FAD-binding_dom"/>
</dbReference>
<keyword evidence="10" id="KW-0456">Lyase</keyword>
<comment type="catalytic activity">
    <reaction evidence="1">
        <text>a 2-oxocarboxylate + H(+) = an aldehyde + CO2</text>
        <dbReference type="Rhea" id="RHEA:11628"/>
        <dbReference type="ChEBI" id="CHEBI:15378"/>
        <dbReference type="ChEBI" id="CHEBI:16526"/>
        <dbReference type="ChEBI" id="CHEBI:17478"/>
        <dbReference type="ChEBI" id="CHEBI:35179"/>
        <dbReference type="EC" id="4.1.1.1"/>
    </reaction>
</comment>
<dbReference type="SUPFAM" id="SSF52518">
    <property type="entry name" value="Thiamin diphosphate-binding fold (THDP-binding)"/>
    <property type="match status" value="2"/>
</dbReference>
<feature type="domain" description="Thiamine pyrophosphate enzyme N-terminal TPP-binding" evidence="15">
    <location>
        <begin position="8"/>
        <end position="118"/>
    </location>
</feature>
<dbReference type="InterPro" id="IPR012000">
    <property type="entry name" value="Thiamin_PyroP_enz_cen_dom"/>
</dbReference>
<dbReference type="InterPro" id="IPR047214">
    <property type="entry name" value="TPP_PDC_IPDC"/>
</dbReference>
<dbReference type="OrthoDB" id="3970464at2759"/>
<dbReference type="InterPro" id="IPR012110">
    <property type="entry name" value="PDC/IPDC-like"/>
</dbReference>
<evidence type="ECO:0000256" key="11">
    <source>
        <dbReference type="PIRSR" id="PIRSR036565-2"/>
    </source>
</evidence>
<gene>
    <name evidence="16" type="ORF">B0T11DRAFT_115400</name>
</gene>
<evidence type="ECO:0000259" key="13">
    <source>
        <dbReference type="Pfam" id="PF00205"/>
    </source>
</evidence>
<evidence type="ECO:0000313" key="16">
    <source>
        <dbReference type="EMBL" id="KAH7359461.1"/>
    </source>
</evidence>
<proteinExistence type="inferred from homology"/>
<feature type="binding site" evidence="11">
    <location>
        <position position="482"/>
    </location>
    <ligand>
        <name>Mg(2+)</name>
        <dbReference type="ChEBI" id="CHEBI:18420"/>
    </ligand>
</feature>
<dbReference type="EMBL" id="JAGPXD010000004">
    <property type="protein sequence ID" value="KAH7359461.1"/>
    <property type="molecule type" value="Genomic_DNA"/>
</dbReference>
<dbReference type="InterPro" id="IPR011766">
    <property type="entry name" value="TPP_enzyme_TPP-bd"/>
</dbReference>
<dbReference type="AlphaFoldDB" id="A0A8K0TFX6"/>
<dbReference type="Gene3D" id="3.40.50.1220">
    <property type="entry name" value="TPP-binding domain"/>
    <property type="match status" value="1"/>
</dbReference>
<protein>
    <recommendedName>
        <fullName evidence="5">Pyruvate decarboxylase</fullName>
        <ecNumber evidence="4">4.1.1.1</ecNumber>
    </recommendedName>
</protein>
<feature type="domain" description="Thiamine pyrophosphate enzyme central" evidence="13">
    <location>
        <begin position="202"/>
        <end position="326"/>
    </location>
</feature>
<comment type="similarity">
    <text evidence="3 12">Belongs to the TPP enzyme family.</text>
</comment>
<dbReference type="InterPro" id="IPR000399">
    <property type="entry name" value="TPP-bd_CS"/>
</dbReference>
<evidence type="ECO:0000256" key="3">
    <source>
        <dbReference type="ARBA" id="ARBA00007812"/>
    </source>
</evidence>
<dbReference type="GO" id="GO:0004737">
    <property type="term" value="F:pyruvate decarboxylase activity"/>
    <property type="evidence" value="ECO:0007669"/>
    <property type="project" value="UniProtKB-EC"/>
</dbReference>
<dbReference type="PROSITE" id="PS00187">
    <property type="entry name" value="TPP_ENZYMES"/>
    <property type="match status" value="1"/>
</dbReference>
<evidence type="ECO:0000256" key="2">
    <source>
        <dbReference type="ARBA" id="ARBA00001964"/>
    </source>
</evidence>
<reference evidence="16" key="1">
    <citation type="journal article" date="2021" name="Nat. Commun.">
        <title>Genetic determinants of endophytism in the Arabidopsis root mycobiome.</title>
        <authorList>
            <person name="Mesny F."/>
            <person name="Miyauchi S."/>
            <person name="Thiergart T."/>
            <person name="Pickel B."/>
            <person name="Atanasova L."/>
            <person name="Karlsson M."/>
            <person name="Huettel B."/>
            <person name="Barry K.W."/>
            <person name="Haridas S."/>
            <person name="Chen C."/>
            <person name="Bauer D."/>
            <person name="Andreopoulos W."/>
            <person name="Pangilinan J."/>
            <person name="LaButti K."/>
            <person name="Riley R."/>
            <person name="Lipzen A."/>
            <person name="Clum A."/>
            <person name="Drula E."/>
            <person name="Henrissat B."/>
            <person name="Kohler A."/>
            <person name="Grigoriev I.V."/>
            <person name="Martin F.M."/>
            <person name="Hacquard S."/>
        </authorList>
    </citation>
    <scope>NUCLEOTIDE SEQUENCE</scope>
    <source>
        <strain evidence="16">MPI-CAGE-AT-0016</strain>
    </source>
</reference>
<dbReference type="CDD" id="cd02005">
    <property type="entry name" value="TPP_PDC_IPDC"/>
    <property type="match status" value="1"/>
</dbReference>
<dbReference type="CDD" id="cd07038">
    <property type="entry name" value="TPP_PYR_PDC_IPDC_like"/>
    <property type="match status" value="1"/>
</dbReference>
<keyword evidence="17" id="KW-1185">Reference proteome</keyword>
<evidence type="ECO:0000256" key="1">
    <source>
        <dbReference type="ARBA" id="ARBA00001041"/>
    </source>
</evidence>
<dbReference type="PANTHER" id="PTHR43452">
    <property type="entry name" value="PYRUVATE DECARBOXYLASE"/>
    <property type="match status" value="1"/>
</dbReference>
<dbReference type="GO" id="GO:0030976">
    <property type="term" value="F:thiamine pyrophosphate binding"/>
    <property type="evidence" value="ECO:0007669"/>
    <property type="project" value="InterPro"/>
</dbReference>
<dbReference type="EC" id="4.1.1.1" evidence="4"/>
<dbReference type="Pfam" id="PF02776">
    <property type="entry name" value="TPP_enzyme_N"/>
    <property type="match status" value="1"/>
</dbReference>
<evidence type="ECO:0000256" key="5">
    <source>
        <dbReference type="ARBA" id="ARBA00014422"/>
    </source>
</evidence>
<dbReference type="Pfam" id="PF02775">
    <property type="entry name" value="TPP_enzyme_C"/>
    <property type="match status" value="1"/>
</dbReference>
<dbReference type="InterPro" id="IPR047213">
    <property type="entry name" value="TPP_PYR_PDC_IPDC-like"/>
</dbReference>
<evidence type="ECO:0000256" key="8">
    <source>
        <dbReference type="ARBA" id="ARBA00022842"/>
    </source>
</evidence>
<dbReference type="GO" id="GO:0000949">
    <property type="term" value="P:aromatic amino acid family catabolic process to alcohol via Ehrlich pathway"/>
    <property type="evidence" value="ECO:0007669"/>
    <property type="project" value="TreeGrafter"/>
</dbReference>
<dbReference type="FunFam" id="3.40.50.970:FF:000019">
    <property type="entry name" value="Pyruvate decarboxylase isozyme"/>
    <property type="match status" value="1"/>
</dbReference>
<dbReference type="Pfam" id="PF00205">
    <property type="entry name" value="TPP_enzyme_M"/>
    <property type="match status" value="1"/>
</dbReference>
<dbReference type="SUPFAM" id="SSF52467">
    <property type="entry name" value="DHS-like NAD/FAD-binding domain"/>
    <property type="match status" value="1"/>
</dbReference>
<dbReference type="GO" id="GO:0005829">
    <property type="term" value="C:cytosol"/>
    <property type="evidence" value="ECO:0007669"/>
    <property type="project" value="TreeGrafter"/>
</dbReference>
<feature type="binding site" evidence="11">
    <location>
        <position position="453"/>
    </location>
    <ligand>
        <name>Mg(2+)</name>
        <dbReference type="ChEBI" id="CHEBI:18420"/>
    </ligand>
</feature>
<dbReference type="Gene3D" id="3.40.50.970">
    <property type="match status" value="2"/>
</dbReference>
<evidence type="ECO:0000256" key="7">
    <source>
        <dbReference type="ARBA" id="ARBA00022793"/>
    </source>
</evidence>
<name>A0A8K0TFX6_9PEZI</name>
<feature type="binding site" evidence="11">
    <location>
        <position position="480"/>
    </location>
    <ligand>
        <name>Mg(2+)</name>
        <dbReference type="ChEBI" id="CHEBI:18420"/>
    </ligand>
</feature>
<evidence type="ECO:0000259" key="14">
    <source>
        <dbReference type="Pfam" id="PF02775"/>
    </source>
</evidence>
<evidence type="ECO:0000256" key="10">
    <source>
        <dbReference type="ARBA" id="ARBA00023239"/>
    </source>
</evidence>
<dbReference type="PIRSF" id="PIRSF036565">
    <property type="entry name" value="Pyruvt_ip_decrb"/>
    <property type="match status" value="1"/>
</dbReference>
<evidence type="ECO:0000313" key="17">
    <source>
        <dbReference type="Proteomes" id="UP000813385"/>
    </source>
</evidence>
<evidence type="ECO:0000259" key="15">
    <source>
        <dbReference type="Pfam" id="PF02776"/>
    </source>
</evidence>
<keyword evidence="8 11" id="KW-0460">Magnesium</keyword>
<sequence length="571" mass="63078">MTLTATVKVAEYLFRRLKQLGIGSVHGVPGDYNLTLLDYVEPAGLLWVGNANELNAGYATDGYARIKGLGALVTTFGVGELSAINAIAGAYAERVPVVHIVGVPGRPTQDDRVRVHHTFNDGNFTRFSEMARHVTIAQTKLWDPQTSAEQIDWILQQAIVHSRPVYIEVPVDLVDISISSQRLDQDLTLPQPVSGSSFDETVEAVLSRIRASKHPVILVDGEIRAMKAIDDVQRLSKVTKWPTWITCFSKGMLDETLPNFHGIYRGIHDVAETQAFMREADLILYFGSHPSTTNTFFSTSIPDAQKTIAFSDTAVKIGPITVRDIPSVRILPIIADALTELRPHVYEEYPKLSKDHLLSFSSVSKDSPIAQDSAWRLLGNFFRPGDIVMAETGTAGYGVRHLPLPRGAKFFGPVTWLSIGYMLPAAQGAALAQRELALSTGAPQSRTVLFIGDGSLQMTVQELSTMIQHDLDVVVFVINNDGYTIERCIHGRGQKYNDVAKWRYMHAPRLFGAAEDSFTSTVKNNGELEAVLLDSRLSEGSGLRMVEVMMDREDAPAGPLMHLLQRQREKR</sequence>
<accession>A0A8K0TFX6</accession>
<evidence type="ECO:0000256" key="6">
    <source>
        <dbReference type="ARBA" id="ARBA00022723"/>
    </source>
</evidence>
<dbReference type="GO" id="GO:0005634">
    <property type="term" value="C:nucleus"/>
    <property type="evidence" value="ECO:0007669"/>
    <property type="project" value="TreeGrafter"/>
</dbReference>